<dbReference type="SUPFAM" id="SSF52540">
    <property type="entry name" value="P-loop containing nucleoside triphosphate hydrolases"/>
    <property type="match status" value="1"/>
</dbReference>
<dbReference type="PROSITE" id="PS00622">
    <property type="entry name" value="HTH_LUXR_1"/>
    <property type="match status" value="1"/>
</dbReference>
<name>A0ABQ2HT55_9PSEU</name>
<dbReference type="Proteomes" id="UP000597656">
    <property type="component" value="Unassembled WGS sequence"/>
</dbReference>
<dbReference type="InterPro" id="IPR027417">
    <property type="entry name" value="P-loop_NTPase"/>
</dbReference>
<gene>
    <name evidence="4" type="ORF">GCM10011609_27440</name>
</gene>
<keyword evidence="1" id="KW-0547">Nucleotide-binding</keyword>
<dbReference type="EMBL" id="BMNC01000003">
    <property type="protein sequence ID" value="GGM89124.1"/>
    <property type="molecule type" value="Genomic_DNA"/>
</dbReference>
<organism evidence="4 5">
    <name type="scientific">Lentzea pudingi</name>
    <dbReference type="NCBI Taxonomy" id="1789439"/>
    <lineage>
        <taxon>Bacteria</taxon>
        <taxon>Bacillati</taxon>
        <taxon>Actinomycetota</taxon>
        <taxon>Actinomycetes</taxon>
        <taxon>Pseudonocardiales</taxon>
        <taxon>Pseudonocardiaceae</taxon>
        <taxon>Lentzea</taxon>
    </lineage>
</organism>
<dbReference type="PROSITE" id="PS50043">
    <property type="entry name" value="HTH_LUXR_2"/>
    <property type="match status" value="1"/>
</dbReference>
<dbReference type="PANTHER" id="PTHR16305">
    <property type="entry name" value="TESTICULAR SOLUBLE ADENYLYL CYCLASE"/>
    <property type="match status" value="1"/>
</dbReference>
<evidence type="ECO:0000259" key="3">
    <source>
        <dbReference type="PROSITE" id="PS50043"/>
    </source>
</evidence>
<dbReference type="PRINTS" id="PR00038">
    <property type="entry name" value="HTHLUXR"/>
</dbReference>
<accession>A0ABQ2HT55</accession>
<sequence>MTAAGFVGRRHELAEGVRVLLTPPAVLCVTGPAGIGKSRLVAEILDDRQVRMRTLLRGGCLPSAEFPCGPVFDALRTSTPKRTVASPVTGALAAYLPEIAAHLPAALPPLPDPAAERHRLFRAVRDLLAALTPAVLVVDDVHWADEDTRTLLRYLAINPVEQLSVVVTGQAELPRQHVITLSALDSASVVELATTLVPGLPERVLAELPAYTGGRPDLVVDAVMSLVRTGEAALDRVPLPDAIRLDTASRQEKLTAAARALVEAAAVVGSPMPLEVLAPVAGTTVAAAVDAAAEAVRSGVLAEPEPGRFSVEPGVIRRCVRGGLSGPAARRIHLRVLRAVPSMPPERRAEHARAAGRFSDWVACAEAAATTDALGEVLCEPALPPDLRDRAAVQYARVARRSPAPDSVTRLERLVRDRRLSTAARGEARLALGALLVERSGRVEAGRAELALAVADLGQRAARAMTILADPTLGTRPVAEHQAWAARVITDDEPALLAAAIATLVHTADHDVPDLLRRSPDGPHDQQDLADAHLTVARALTWTGHLGSARAHLQTARRLSCEGTGAGLAVLLDWRTGRWTDLADRAGEHLATLPDAAEAALVRASLAVATGDRPAALHWLARTGLDDPEEAISPVVLAAGASLIRMSLDRDDITTAAVTADRAWDLFQRKDNWAWAADVVPAVVRTWIHTGDRAQARDLAYELAAAAARLDAPALLSASHAAIGEVAASEGDEERALLHFGRARHHAARTAMPYLATTHAESAVRTRLRMGDTSATETLIDVIAHYDRLGATRDANRCRLLLRDHGSATHTRRWHRAGPRTLSPRERDVAELLSRDRSNQEIADMLLLSRRTIEHHVGSVLRKLGVKSRRDVARAMA</sequence>
<comment type="caution">
    <text evidence="4">The sequence shown here is derived from an EMBL/GenBank/DDBJ whole genome shotgun (WGS) entry which is preliminary data.</text>
</comment>
<dbReference type="InterPro" id="IPR016032">
    <property type="entry name" value="Sig_transdc_resp-reg_C-effctor"/>
</dbReference>
<dbReference type="SMART" id="SM00421">
    <property type="entry name" value="HTH_LUXR"/>
    <property type="match status" value="1"/>
</dbReference>
<keyword evidence="2" id="KW-0067">ATP-binding</keyword>
<keyword evidence="5" id="KW-1185">Reference proteome</keyword>
<proteinExistence type="predicted"/>
<dbReference type="Gene3D" id="1.10.10.10">
    <property type="entry name" value="Winged helix-like DNA-binding domain superfamily/Winged helix DNA-binding domain"/>
    <property type="match status" value="1"/>
</dbReference>
<evidence type="ECO:0000256" key="2">
    <source>
        <dbReference type="ARBA" id="ARBA00022840"/>
    </source>
</evidence>
<protein>
    <submittedName>
        <fullName evidence="4">LuxR family transcriptional regulator</fullName>
    </submittedName>
</protein>
<evidence type="ECO:0000313" key="4">
    <source>
        <dbReference type="EMBL" id="GGM89124.1"/>
    </source>
</evidence>
<feature type="domain" description="HTH luxR-type" evidence="3">
    <location>
        <begin position="815"/>
        <end position="877"/>
    </location>
</feature>
<dbReference type="RefSeq" id="WP_189155049.1">
    <property type="nucleotide sequence ID" value="NZ_BMNC01000003.1"/>
</dbReference>
<dbReference type="Gene3D" id="3.40.50.300">
    <property type="entry name" value="P-loop containing nucleotide triphosphate hydrolases"/>
    <property type="match status" value="1"/>
</dbReference>
<evidence type="ECO:0000313" key="5">
    <source>
        <dbReference type="Proteomes" id="UP000597656"/>
    </source>
</evidence>
<dbReference type="InterPro" id="IPR041664">
    <property type="entry name" value="AAA_16"/>
</dbReference>
<reference evidence="5" key="1">
    <citation type="journal article" date="2019" name="Int. J. Syst. Evol. Microbiol.">
        <title>The Global Catalogue of Microorganisms (GCM) 10K type strain sequencing project: providing services to taxonomists for standard genome sequencing and annotation.</title>
        <authorList>
            <consortium name="The Broad Institute Genomics Platform"/>
            <consortium name="The Broad Institute Genome Sequencing Center for Infectious Disease"/>
            <person name="Wu L."/>
            <person name="Ma J."/>
        </authorList>
    </citation>
    <scope>NUCLEOTIDE SEQUENCE [LARGE SCALE GENOMIC DNA]</scope>
    <source>
        <strain evidence="5">CGMCC 4.7319</strain>
    </source>
</reference>
<dbReference type="SUPFAM" id="SSF46894">
    <property type="entry name" value="C-terminal effector domain of the bipartite response regulators"/>
    <property type="match status" value="1"/>
</dbReference>
<dbReference type="PANTHER" id="PTHR16305:SF35">
    <property type="entry name" value="TRANSCRIPTIONAL ACTIVATOR DOMAIN"/>
    <property type="match status" value="1"/>
</dbReference>
<evidence type="ECO:0000256" key="1">
    <source>
        <dbReference type="ARBA" id="ARBA00022741"/>
    </source>
</evidence>
<dbReference type="CDD" id="cd06170">
    <property type="entry name" value="LuxR_C_like"/>
    <property type="match status" value="1"/>
</dbReference>
<dbReference type="InterPro" id="IPR000792">
    <property type="entry name" value="Tscrpt_reg_LuxR_C"/>
</dbReference>
<dbReference type="Pfam" id="PF00196">
    <property type="entry name" value="GerE"/>
    <property type="match status" value="1"/>
</dbReference>
<dbReference type="InterPro" id="IPR036388">
    <property type="entry name" value="WH-like_DNA-bd_sf"/>
</dbReference>
<dbReference type="Pfam" id="PF13191">
    <property type="entry name" value="AAA_16"/>
    <property type="match status" value="1"/>
</dbReference>